<dbReference type="Pfam" id="PF13556">
    <property type="entry name" value="HTH_30"/>
    <property type="match status" value="1"/>
</dbReference>
<dbReference type="AlphaFoldDB" id="A0A645FTR4"/>
<dbReference type="PANTHER" id="PTHR33744">
    <property type="entry name" value="CARBOHYDRATE DIACID REGULATOR"/>
    <property type="match status" value="1"/>
</dbReference>
<reference evidence="2" key="1">
    <citation type="submission" date="2019-08" db="EMBL/GenBank/DDBJ databases">
        <authorList>
            <person name="Kucharzyk K."/>
            <person name="Murdoch R.W."/>
            <person name="Higgins S."/>
            <person name="Loffler F."/>
        </authorList>
    </citation>
    <scope>NUCLEOTIDE SEQUENCE</scope>
</reference>
<sequence length="85" mass="10221">MLENQALQVLLNYDRINKTNYVHTLRIYLAESCNVSRTAKYLFIHRHTLLKRLDKISELSGLNLDDYYVRLYMSVTLLFHDFFAY</sequence>
<comment type="caution">
    <text evidence="2">The sequence shown here is derived from an EMBL/GenBank/DDBJ whole genome shotgun (WGS) entry which is preliminary data.</text>
</comment>
<gene>
    <name evidence="2" type="ORF">SDC9_165203</name>
</gene>
<dbReference type="InterPro" id="IPR009057">
    <property type="entry name" value="Homeodomain-like_sf"/>
</dbReference>
<organism evidence="2">
    <name type="scientific">bioreactor metagenome</name>
    <dbReference type="NCBI Taxonomy" id="1076179"/>
    <lineage>
        <taxon>unclassified sequences</taxon>
        <taxon>metagenomes</taxon>
        <taxon>ecological metagenomes</taxon>
    </lineage>
</organism>
<protein>
    <recommendedName>
        <fullName evidence="1">PucR C-terminal helix-turn-helix domain-containing protein</fullName>
    </recommendedName>
</protein>
<feature type="domain" description="PucR C-terminal helix-turn-helix" evidence="1">
    <location>
        <begin position="21"/>
        <end position="77"/>
    </location>
</feature>
<dbReference type="EMBL" id="VSSQ01065064">
    <property type="protein sequence ID" value="MPN17848.1"/>
    <property type="molecule type" value="Genomic_DNA"/>
</dbReference>
<evidence type="ECO:0000259" key="1">
    <source>
        <dbReference type="Pfam" id="PF13556"/>
    </source>
</evidence>
<accession>A0A645FTR4</accession>
<dbReference type="SUPFAM" id="SSF46689">
    <property type="entry name" value="Homeodomain-like"/>
    <property type="match status" value="1"/>
</dbReference>
<dbReference type="InterPro" id="IPR051448">
    <property type="entry name" value="CdaR-like_regulators"/>
</dbReference>
<proteinExistence type="predicted"/>
<dbReference type="Gene3D" id="1.10.10.2840">
    <property type="entry name" value="PucR C-terminal helix-turn-helix domain"/>
    <property type="match status" value="1"/>
</dbReference>
<evidence type="ECO:0000313" key="2">
    <source>
        <dbReference type="EMBL" id="MPN17848.1"/>
    </source>
</evidence>
<name>A0A645FTR4_9ZZZZ</name>
<dbReference type="InterPro" id="IPR042070">
    <property type="entry name" value="PucR_C-HTH_sf"/>
</dbReference>
<dbReference type="InterPro" id="IPR025736">
    <property type="entry name" value="PucR_C-HTH_dom"/>
</dbReference>